<dbReference type="InterPro" id="IPR036188">
    <property type="entry name" value="FAD/NAD-bd_sf"/>
</dbReference>
<dbReference type="AlphaFoldDB" id="A8INN8"/>
<name>A8INN8_AZOC5</name>
<keyword evidence="1" id="KW-0560">Oxidoreductase</keyword>
<dbReference type="eggNOG" id="COG2072">
    <property type="taxonomic scope" value="Bacteria"/>
</dbReference>
<evidence type="ECO:0000313" key="2">
    <source>
        <dbReference type="EMBL" id="BAF89770.1"/>
    </source>
</evidence>
<reference evidence="2 3" key="1">
    <citation type="journal article" date="2007" name="Appl. Environ. Microbiol.">
        <title>Rhizobial factors required for stem nodule maturation and maintenance in Sesbania rostrata-Azorhizobium caulinodans ORS571 symbiosis.</title>
        <authorList>
            <person name="Suzuki S."/>
            <person name="Aono T."/>
            <person name="Lee KB."/>
            <person name="Suzuki T."/>
            <person name="Liu CT."/>
            <person name="Miwa H."/>
            <person name="Wakao S."/>
            <person name="Iki T."/>
            <person name="Oyaizu H."/>
        </authorList>
    </citation>
    <scope>NUCLEOTIDE SEQUENCE [LARGE SCALE GENOMIC DNA]</scope>
    <source>
        <strain evidence="3">ATCC 43989 / DSM 5975 / JCM 20966 / LMG 6465 / NBRC 14845 / NCIMB 13405 / ORS 571</strain>
    </source>
</reference>
<dbReference type="Gene3D" id="3.50.50.60">
    <property type="entry name" value="FAD/NAD(P)-binding domain"/>
    <property type="match status" value="1"/>
</dbReference>
<reference evidence="2 3" key="5">
    <citation type="journal article" date="2010" name="Appl. Environ. Microbiol.">
        <title>phrR-like gene praR of Azorhizobium caulinodans ORS571 is essential for symbiosis with Sesbania rostrata and is involved in expression of reb genes.</title>
        <authorList>
            <person name="Akiba N."/>
            <person name="Aono T."/>
            <person name="Toyazaki H."/>
            <person name="Sato S."/>
            <person name="Oyaizu H."/>
        </authorList>
    </citation>
    <scope>NUCLEOTIDE SEQUENCE [LARGE SCALE GENOMIC DNA]</scope>
    <source>
        <strain evidence="3">ATCC 43989 / DSM 5975 / JCM 20966 / LMG 6465 / NBRC 14845 / NCIMB 13405 / ORS 571</strain>
    </source>
</reference>
<dbReference type="Pfam" id="PF13738">
    <property type="entry name" value="Pyr_redox_3"/>
    <property type="match status" value="1"/>
</dbReference>
<accession>A8INN8</accession>
<evidence type="ECO:0000313" key="3">
    <source>
        <dbReference type="Proteomes" id="UP000000270"/>
    </source>
</evidence>
<sequence>MTERTAGERPMDLDALEARLKQDLQWLELPSKSWVPPRVVDGRRVRDVVIIGAGMAGLVASGMLKRLGVDNHVLYDRAPAGREGPWVTYARMETLRSPKQLTGPAMGLPALTFQAYYQARFGRAAWDALGKIPREIWMDYLVWYRKVLELPVENGVELKRIHPRADGLLDLAIETPQGPETVTTRHVVLATGRDGLGGPWAPPVATALPRRFWAHSADPIDFAALKGKRVAVVGAGASAMDNAATALEEGAGRVDLFIRRTDIPRINKFTGIGSQGVVHGFAGLSDDWKWRFLDHTLSAQTPPPRDSTLRVSRHANAFFHLGSPIESLVVEGDHLVLTTPKGRYELDFIIFATGFRVDLSLRPELEEVAPFIRFWGDRFTAPDGLDNEELSTSPDLGESFEFLEREPGTCPALRYIHGFNFPATLSHGKLSGDIPAISEGADRLARGIVREMFVADREIHFANLKAFDVPEIQGDEWTDADAPPREGTHAAE</sequence>
<reference evidence="3" key="2">
    <citation type="submission" date="2007-04" db="EMBL/GenBank/DDBJ databases">
        <title>Complete genome sequence of the nitrogen-fixing bacterium Azorhizobium caulinodans ORS571.</title>
        <authorList>
            <person name="Lee K.B."/>
            <person name="Backer P.D."/>
            <person name="Aono T."/>
            <person name="Liu C.T."/>
            <person name="Suzuki S."/>
            <person name="Suzuki T."/>
            <person name="Kaneko T."/>
            <person name="Yamada M."/>
            <person name="Tabata S."/>
            <person name="Kupfer D.M."/>
            <person name="Najar F.Z."/>
            <person name="Wiley G.B."/>
            <person name="Roe B."/>
            <person name="Binnewies T."/>
            <person name="Ussery D."/>
            <person name="Vereecke D."/>
            <person name="Gevers D."/>
            <person name="Holsters M."/>
            <person name="Oyaizu H."/>
        </authorList>
    </citation>
    <scope>NUCLEOTIDE SEQUENCE [LARGE SCALE GENOMIC DNA]</scope>
    <source>
        <strain evidence="3">ATCC 43989 / DSM 5975 / JCM 20966 / LMG 6465 / NBRC 14845 / NCIMB 13405 / ORS 571</strain>
    </source>
</reference>
<dbReference type="RefSeq" id="WP_012172295.1">
    <property type="nucleotide sequence ID" value="NC_009937.1"/>
</dbReference>
<dbReference type="PRINTS" id="PR00411">
    <property type="entry name" value="PNDRDTASEI"/>
</dbReference>
<reference evidence="2 3" key="4">
    <citation type="journal article" date="2009" name="Appl. Environ. Microbiol.">
        <title>Comparative genome-wide transcriptional profiling of Azorhizobium caulinodans ORS571 grown under free-living and symbiotic conditions.</title>
        <authorList>
            <person name="Tsukada S."/>
            <person name="Aono T."/>
            <person name="Akiba N."/>
            <person name="Lee KB."/>
            <person name="Liu CT."/>
            <person name="Toyazaki H."/>
            <person name="Oyaizu H."/>
        </authorList>
    </citation>
    <scope>NUCLEOTIDE SEQUENCE [LARGE SCALE GENOMIC DNA]</scope>
    <source>
        <strain evidence="3">ATCC 43989 / DSM 5975 / JCM 20966 / LMG 6465 / NBRC 14845 / NCIMB 13405 / ORS 571</strain>
    </source>
</reference>
<dbReference type="Proteomes" id="UP000000270">
    <property type="component" value="Chromosome"/>
</dbReference>
<dbReference type="SUPFAM" id="SSF51905">
    <property type="entry name" value="FAD/NAD(P)-binding domain"/>
    <property type="match status" value="1"/>
</dbReference>
<gene>
    <name evidence="2" type="ordered locus">AZC_3772</name>
</gene>
<evidence type="ECO:0000256" key="1">
    <source>
        <dbReference type="ARBA" id="ARBA00023002"/>
    </source>
</evidence>
<dbReference type="HOGENOM" id="CLU_044076_0_0_5"/>
<organism evidence="2 3">
    <name type="scientific">Azorhizobium caulinodans (strain ATCC 43989 / DSM 5975 / JCM 20966 / LMG 6465 / NBRC 14845 / NCIMB 13405 / ORS 571)</name>
    <dbReference type="NCBI Taxonomy" id="438753"/>
    <lineage>
        <taxon>Bacteria</taxon>
        <taxon>Pseudomonadati</taxon>
        <taxon>Pseudomonadota</taxon>
        <taxon>Alphaproteobacteria</taxon>
        <taxon>Hyphomicrobiales</taxon>
        <taxon>Xanthobacteraceae</taxon>
        <taxon>Azorhizobium</taxon>
    </lineage>
</organism>
<protein>
    <submittedName>
        <fullName evidence="2">Oxidoreductase</fullName>
    </submittedName>
</protein>
<dbReference type="GO" id="GO:0050660">
    <property type="term" value="F:flavin adenine dinucleotide binding"/>
    <property type="evidence" value="ECO:0007669"/>
    <property type="project" value="TreeGrafter"/>
</dbReference>
<reference evidence="2 3" key="6">
    <citation type="journal article" date="2011" name="Appl. Environ. Microbiol.">
        <title>Involvement of the azorhizobial chromosome partition gene (parA) in the onset of bacteroid differentiation during Sesbania rostrata stem nodule development.</title>
        <authorList>
            <person name="Liu CT."/>
            <person name="Lee KB."/>
            <person name="Wang YS."/>
            <person name="Peng MH."/>
            <person name="Lee KT."/>
            <person name="Suzuki S."/>
            <person name="Suzuki T."/>
            <person name="Oyaizu H."/>
        </authorList>
    </citation>
    <scope>NUCLEOTIDE SEQUENCE [LARGE SCALE GENOMIC DNA]</scope>
    <source>
        <strain evidence="3">ATCC 43989 / DSM 5975 / JCM 20966 / LMG 6465 / NBRC 14845 / NCIMB 13405 / ORS 571</strain>
    </source>
</reference>
<dbReference type="InterPro" id="IPR050982">
    <property type="entry name" value="Auxin_biosynth/cation_transpt"/>
</dbReference>
<keyword evidence="3" id="KW-1185">Reference proteome</keyword>
<dbReference type="PRINTS" id="PR00368">
    <property type="entry name" value="FADPNR"/>
</dbReference>
<dbReference type="GO" id="GO:0004497">
    <property type="term" value="F:monooxygenase activity"/>
    <property type="evidence" value="ECO:0007669"/>
    <property type="project" value="TreeGrafter"/>
</dbReference>
<dbReference type="PANTHER" id="PTHR43539">
    <property type="entry name" value="FLAVIN-BINDING MONOOXYGENASE-LIKE PROTEIN (AFU_ORTHOLOGUE AFUA_4G09220)"/>
    <property type="match status" value="1"/>
</dbReference>
<dbReference type="KEGG" id="azc:AZC_3772"/>
<dbReference type="STRING" id="438753.AZC_3772"/>
<dbReference type="EMBL" id="AP009384">
    <property type="protein sequence ID" value="BAF89770.1"/>
    <property type="molecule type" value="Genomic_DNA"/>
</dbReference>
<dbReference type="PANTHER" id="PTHR43539:SF91">
    <property type="entry name" value="FAD-DEPENDENT URATE HYDROXYLASE"/>
    <property type="match status" value="1"/>
</dbReference>
<proteinExistence type="predicted"/>
<reference evidence="2 3" key="3">
    <citation type="journal article" date="2008" name="BMC Genomics">
        <title>The genome of the versatile nitrogen fixer Azorhizobium caulinodans ORS571.</title>
        <authorList>
            <person name="Lee KB."/>
            <person name="Backer P.D."/>
            <person name="Aono T."/>
            <person name="Liu CT."/>
            <person name="Suzuki S."/>
            <person name="Suzuki T."/>
            <person name="Kaneko T."/>
            <person name="Yamada M."/>
            <person name="Tabata S."/>
            <person name="Kupfer D.M."/>
            <person name="Najar F.Z."/>
            <person name="Wiley G.B."/>
            <person name="Roe B."/>
            <person name="Binnewies T.T."/>
            <person name="Ussery D.W."/>
            <person name="D'Haeze W."/>
            <person name="Herder J.D."/>
            <person name="Gevers D."/>
            <person name="Vereecke D."/>
            <person name="Holsters M."/>
            <person name="Oyaizu H."/>
        </authorList>
    </citation>
    <scope>NUCLEOTIDE SEQUENCE [LARGE SCALE GENOMIC DNA]</scope>
    <source>
        <strain evidence="3">ATCC 43989 / DSM 5975 / JCM 20966 / LMG 6465 / NBRC 14845 / NCIMB 13405 / ORS 571</strain>
    </source>
</reference>